<organism evidence="2 3">
    <name type="scientific">Crotalaria pallida</name>
    <name type="common">Smooth rattlebox</name>
    <name type="synonym">Crotalaria striata</name>
    <dbReference type="NCBI Taxonomy" id="3830"/>
    <lineage>
        <taxon>Eukaryota</taxon>
        <taxon>Viridiplantae</taxon>
        <taxon>Streptophyta</taxon>
        <taxon>Embryophyta</taxon>
        <taxon>Tracheophyta</taxon>
        <taxon>Spermatophyta</taxon>
        <taxon>Magnoliopsida</taxon>
        <taxon>eudicotyledons</taxon>
        <taxon>Gunneridae</taxon>
        <taxon>Pentapetalae</taxon>
        <taxon>rosids</taxon>
        <taxon>fabids</taxon>
        <taxon>Fabales</taxon>
        <taxon>Fabaceae</taxon>
        <taxon>Papilionoideae</taxon>
        <taxon>50 kb inversion clade</taxon>
        <taxon>genistoids sensu lato</taxon>
        <taxon>core genistoids</taxon>
        <taxon>Crotalarieae</taxon>
        <taxon>Crotalaria</taxon>
    </lineage>
</organism>
<dbReference type="InterPro" id="IPR007201">
    <property type="entry name" value="Mei2-like_Rrm_C"/>
</dbReference>
<evidence type="ECO:0000313" key="2">
    <source>
        <dbReference type="EMBL" id="KAK7275692.1"/>
    </source>
</evidence>
<feature type="domain" description="Mei2-like C-terminal RNA recognition motif" evidence="1">
    <location>
        <begin position="134"/>
        <end position="247"/>
    </location>
</feature>
<protein>
    <recommendedName>
        <fullName evidence="1">Mei2-like C-terminal RNA recognition motif domain-containing protein</fullName>
    </recommendedName>
</protein>
<dbReference type="InterPro" id="IPR035979">
    <property type="entry name" value="RBD_domain_sf"/>
</dbReference>
<evidence type="ECO:0000259" key="1">
    <source>
        <dbReference type="Pfam" id="PF04059"/>
    </source>
</evidence>
<sequence length="294" mass="34262">MALNPNAEPFYYEPRKISSFISQPYLLYHGFRNPPFYPPHSHFSPTQYHVSGATAHFKRIPVSTNKNIIRCHQKLPMGNGMKRVANKYEWRVKGTTKEKKLEEQTREQQKLSAPVRNAIPFPTTIEEAQASNFTTLMIRNIPNQFKFYDLLEILDDHCLKQNKTSVDDSAHYSKYDFVYLPMDYRKHAIEKQFSNLGYAFVNFTTPLAAYKFYKEFHGFVWNVTKNKKTCQINKAQCQGKEALINKFNQKVFRCKSTEFLPVEFPEARDGWNRKSGGITVGEHVWGLPRRSIGS</sequence>
<name>A0AAN9IDY5_CROPI</name>
<evidence type="ECO:0000313" key="3">
    <source>
        <dbReference type="Proteomes" id="UP001372338"/>
    </source>
</evidence>
<dbReference type="SUPFAM" id="SSF54928">
    <property type="entry name" value="RNA-binding domain, RBD"/>
    <property type="match status" value="1"/>
</dbReference>
<gene>
    <name evidence="2" type="ORF">RIF29_16814</name>
</gene>
<reference evidence="2 3" key="1">
    <citation type="submission" date="2024-01" db="EMBL/GenBank/DDBJ databases">
        <title>The genomes of 5 underutilized Papilionoideae crops provide insights into root nodulation and disease resistanc.</title>
        <authorList>
            <person name="Yuan L."/>
        </authorList>
    </citation>
    <scope>NUCLEOTIDE SEQUENCE [LARGE SCALE GENOMIC DNA]</scope>
    <source>
        <strain evidence="2">ZHUSHIDOU_FW_LH</strain>
        <tissue evidence="2">Leaf</tissue>
    </source>
</reference>
<dbReference type="Proteomes" id="UP001372338">
    <property type="component" value="Unassembled WGS sequence"/>
</dbReference>
<dbReference type="GO" id="GO:0003676">
    <property type="term" value="F:nucleic acid binding"/>
    <property type="evidence" value="ECO:0007669"/>
    <property type="project" value="InterPro"/>
</dbReference>
<proteinExistence type="predicted"/>
<accession>A0AAN9IDY5</accession>
<dbReference type="Gene3D" id="3.30.70.330">
    <property type="match status" value="1"/>
</dbReference>
<dbReference type="InterPro" id="IPR012677">
    <property type="entry name" value="Nucleotide-bd_a/b_plait_sf"/>
</dbReference>
<comment type="caution">
    <text evidence="2">The sequence shown here is derived from an EMBL/GenBank/DDBJ whole genome shotgun (WGS) entry which is preliminary data.</text>
</comment>
<dbReference type="Pfam" id="PF04059">
    <property type="entry name" value="RRM_2"/>
    <property type="match status" value="1"/>
</dbReference>
<keyword evidence="3" id="KW-1185">Reference proteome</keyword>
<dbReference type="AlphaFoldDB" id="A0AAN9IDY5"/>
<dbReference type="EMBL" id="JAYWIO010000003">
    <property type="protein sequence ID" value="KAK7275692.1"/>
    <property type="molecule type" value="Genomic_DNA"/>
</dbReference>